<evidence type="ECO:0000313" key="2">
    <source>
        <dbReference type="EMBL" id="MCV7230371.1"/>
    </source>
</evidence>
<dbReference type="CDD" id="cd02972">
    <property type="entry name" value="DsbA_family"/>
    <property type="match status" value="1"/>
</dbReference>
<reference evidence="2 3" key="1">
    <citation type="journal article" date="2022" name="BMC Genomics">
        <title>Comparative genome analysis of mycobacteria focusing on tRNA and non-coding RNA.</title>
        <authorList>
            <person name="Behra P.R.K."/>
            <person name="Pettersson B.M.F."/>
            <person name="Ramesh M."/>
            <person name="Das S."/>
            <person name="Dasgupta S."/>
            <person name="Kirsebom L.A."/>
        </authorList>
    </citation>
    <scope>NUCLEOTIDE SEQUENCE [LARGE SCALE GENOMIC DNA]</scope>
    <source>
        <strain evidence="2 3">DSM 44078</strain>
    </source>
</reference>
<dbReference type="Gene3D" id="3.40.30.10">
    <property type="entry name" value="Glutaredoxin"/>
    <property type="match status" value="1"/>
</dbReference>
<dbReference type="EMBL" id="JACKTY010000049">
    <property type="protein sequence ID" value="MCV7230371.1"/>
    <property type="molecule type" value="Genomic_DNA"/>
</dbReference>
<accession>A0ABT3CM80</accession>
<dbReference type="PROSITE" id="PS51257">
    <property type="entry name" value="PROKAR_LIPOPROTEIN"/>
    <property type="match status" value="1"/>
</dbReference>
<evidence type="ECO:0000313" key="3">
    <source>
        <dbReference type="Proteomes" id="UP001526201"/>
    </source>
</evidence>
<evidence type="ECO:0000259" key="1">
    <source>
        <dbReference type="Pfam" id="PF13462"/>
    </source>
</evidence>
<protein>
    <submittedName>
        <fullName evidence="2">Thioredoxin domain-containing protein</fullName>
    </submittedName>
</protein>
<dbReference type="Pfam" id="PF13462">
    <property type="entry name" value="Thioredoxin_4"/>
    <property type="match status" value="1"/>
</dbReference>
<dbReference type="Proteomes" id="UP001526201">
    <property type="component" value="Unassembled WGS sequence"/>
</dbReference>
<gene>
    <name evidence="2" type="ORF">H7J73_30610</name>
</gene>
<dbReference type="SUPFAM" id="SSF52833">
    <property type="entry name" value="Thioredoxin-like"/>
    <property type="match status" value="1"/>
</dbReference>
<name>A0ABT3CM80_9MYCO</name>
<comment type="caution">
    <text evidence="2">The sequence shown here is derived from an EMBL/GenBank/DDBJ whole genome shotgun (WGS) entry which is preliminary data.</text>
</comment>
<sequence length="225" mass="24349">MRYLRKAIALTAAAALTLTGCSREVDGVARPDPHQPGVAATSDGFGIVAGFADAPVQLEIFTEPQCSHCAHLQATFGEDIKRHIESGELSVTYRPMTFLDDQYEIDYSAVVTNALFLAVEPSTTAATFQNFVEDLWANQQLSSVDYTNEDFAGIARESGLSDHVVARIGDGDSAVDTDELAAQNETLLSDESPESPGTPVVYNLKQHQTVDISDDAWLDHLLQTT</sequence>
<organism evidence="2 3">
    <name type="scientific">Mycolicibacterium komossense</name>
    <dbReference type="NCBI Taxonomy" id="1779"/>
    <lineage>
        <taxon>Bacteria</taxon>
        <taxon>Bacillati</taxon>
        <taxon>Actinomycetota</taxon>
        <taxon>Actinomycetes</taxon>
        <taxon>Mycobacteriales</taxon>
        <taxon>Mycobacteriaceae</taxon>
        <taxon>Mycolicibacterium</taxon>
    </lineage>
</organism>
<keyword evidence="3" id="KW-1185">Reference proteome</keyword>
<dbReference type="InterPro" id="IPR012336">
    <property type="entry name" value="Thioredoxin-like_fold"/>
</dbReference>
<feature type="domain" description="Thioredoxin-like fold" evidence="1">
    <location>
        <begin position="46"/>
        <end position="120"/>
    </location>
</feature>
<proteinExistence type="predicted"/>
<dbReference type="InterPro" id="IPR036249">
    <property type="entry name" value="Thioredoxin-like_sf"/>
</dbReference>
<dbReference type="RefSeq" id="WP_264071626.1">
    <property type="nucleotide sequence ID" value="NZ_JACKTY010000049.1"/>
</dbReference>